<dbReference type="InterPro" id="IPR000182">
    <property type="entry name" value="GNAT_dom"/>
</dbReference>
<sequence>MSTPTLSPPTARGTERGGTVLRSPRVGDAAQIWRIAKDSQVLDANPSYAYLLWCRDFPATSVVAEVDGEVVGFVIGFVRPKAPDTVFVWQVAVDPSQRGRGTGTALLHKLLDDTAAAGVSILETTVSPDNEASIAMFGSVARKRGADMLKRPLFDPSAFPDDHEAEDLYTIAPITPEEHR</sequence>
<evidence type="ECO:0000256" key="1">
    <source>
        <dbReference type="ARBA" id="ARBA00003741"/>
    </source>
</evidence>
<comment type="similarity">
    <text evidence="3 9">Belongs to the acetyltransferase family. EctA subfamily.</text>
</comment>
<keyword evidence="13" id="KW-1185">Reference proteome</keyword>
<evidence type="ECO:0000256" key="5">
    <source>
        <dbReference type="ARBA" id="ARBA00017935"/>
    </source>
</evidence>
<evidence type="ECO:0000313" key="12">
    <source>
        <dbReference type="EMBL" id="MFC3961435.1"/>
    </source>
</evidence>
<protein>
    <recommendedName>
        <fullName evidence="5 9">L-2,4-diaminobutyric acid acetyltransferase</fullName>
        <shortName evidence="9">DABA acetyltransferase</shortName>
        <ecNumber evidence="4 9">2.3.1.178</ecNumber>
    </recommendedName>
</protein>
<reference evidence="13" key="1">
    <citation type="journal article" date="2019" name="Int. J. Syst. Evol. Microbiol.">
        <title>The Global Catalogue of Microorganisms (GCM) 10K type strain sequencing project: providing services to taxonomists for standard genome sequencing and annotation.</title>
        <authorList>
            <consortium name="The Broad Institute Genomics Platform"/>
            <consortium name="The Broad Institute Genome Sequencing Center for Infectious Disease"/>
            <person name="Wu L."/>
            <person name="Ma J."/>
        </authorList>
    </citation>
    <scope>NUCLEOTIDE SEQUENCE [LARGE SCALE GENOMIC DNA]</scope>
    <source>
        <strain evidence="13">CGMCC 4.7330</strain>
    </source>
</reference>
<evidence type="ECO:0000256" key="6">
    <source>
        <dbReference type="ARBA" id="ARBA00022679"/>
    </source>
</evidence>
<keyword evidence="7 9" id="KW-0012">Acyltransferase</keyword>
<comment type="catalytic activity">
    <reaction evidence="8 9">
        <text>L-2,4-diaminobutanoate + acetyl-CoA = (2S)-4-acetamido-2-aminobutanoate + CoA + H(+)</text>
        <dbReference type="Rhea" id="RHEA:16901"/>
        <dbReference type="ChEBI" id="CHEBI:15378"/>
        <dbReference type="ChEBI" id="CHEBI:57287"/>
        <dbReference type="ChEBI" id="CHEBI:57288"/>
        <dbReference type="ChEBI" id="CHEBI:58761"/>
        <dbReference type="ChEBI" id="CHEBI:58929"/>
        <dbReference type="EC" id="2.3.1.178"/>
    </reaction>
</comment>
<evidence type="ECO:0000256" key="8">
    <source>
        <dbReference type="ARBA" id="ARBA00048924"/>
    </source>
</evidence>
<evidence type="ECO:0000259" key="11">
    <source>
        <dbReference type="PROSITE" id="PS51186"/>
    </source>
</evidence>
<comment type="function">
    <text evidence="1 9">Catalyzes the acetylation of L-2,4-diaminobutyrate (DABA) to gamma-N-acetyl-alpha,gamma-diaminobutyric acid (ADABA) with acetyl coenzyme A.</text>
</comment>
<name>A0ABV8DP14_9NOCA</name>
<dbReference type="CDD" id="cd04301">
    <property type="entry name" value="NAT_SF"/>
    <property type="match status" value="1"/>
</dbReference>
<dbReference type="InterPro" id="IPR012772">
    <property type="entry name" value="Ectoine_EctA"/>
</dbReference>
<evidence type="ECO:0000256" key="2">
    <source>
        <dbReference type="ARBA" id="ARBA00004978"/>
    </source>
</evidence>
<dbReference type="EMBL" id="JBHSAX010000005">
    <property type="protein sequence ID" value="MFC3961435.1"/>
    <property type="molecule type" value="Genomic_DNA"/>
</dbReference>
<proteinExistence type="inferred from homology"/>
<evidence type="ECO:0000256" key="7">
    <source>
        <dbReference type="ARBA" id="ARBA00023315"/>
    </source>
</evidence>
<evidence type="ECO:0000256" key="4">
    <source>
        <dbReference type="ARBA" id="ARBA00012355"/>
    </source>
</evidence>
<gene>
    <name evidence="9 12" type="primary">ectA</name>
    <name evidence="12" type="ORF">ACFO0B_05465</name>
</gene>
<dbReference type="InterPro" id="IPR016181">
    <property type="entry name" value="Acyl_CoA_acyltransferase"/>
</dbReference>
<organism evidence="12 13">
    <name type="scientific">Nocardia jiangsuensis</name>
    <dbReference type="NCBI Taxonomy" id="1691563"/>
    <lineage>
        <taxon>Bacteria</taxon>
        <taxon>Bacillati</taxon>
        <taxon>Actinomycetota</taxon>
        <taxon>Actinomycetes</taxon>
        <taxon>Mycobacteriales</taxon>
        <taxon>Nocardiaceae</taxon>
        <taxon>Nocardia</taxon>
    </lineage>
</organism>
<dbReference type="GO" id="GO:0033816">
    <property type="term" value="F:diaminobutyrate acetyltransferase activity"/>
    <property type="evidence" value="ECO:0007669"/>
    <property type="project" value="UniProtKB-EC"/>
</dbReference>
<dbReference type="Pfam" id="PF00583">
    <property type="entry name" value="Acetyltransf_1"/>
    <property type="match status" value="1"/>
</dbReference>
<accession>A0ABV8DP14</accession>
<evidence type="ECO:0000256" key="9">
    <source>
        <dbReference type="RuleBase" id="RU365045"/>
    </source>
</evidence>
<dbReference type="NCBIfam" id="TIGR02406">
    <property type="entry name" value="ectoine_EctA"/>
    <property type="match status" value="1"/>
</dbReference>
<dbReference type="PANTHER" id="PTHR43072:SF60">
    <property type="entry name" value="L-2,4-DIAMINOBUTYRIC ACID ACETYLTRANSFERASE"/>
    <property type="match status" value="1"/>
</dbReference>
<dbReference type="SUPFAM" id="SSF55729">
    <property type="entry name" value="Acyl-CoA N-acyltransferases (Nat)"/>
    <property type="match status" value="1"/>
</dbReference>
<evidence type="ECO:0000313" key="13">
    <source>
        <dbReference type="Proteomes" id="UP001595696"/>
    </source>
</evidence>
<comment type="caution">
    <text evidence="12">The sequence shown here is derived from an EMBL/GenBank/DDBJ whole genome shotgun (WGS) entry which is preliminary data.</text>
</comment>
<evidence type="ECO:0000256" key="3">
    <source>
        <dbReference type="ARBA" id="ARBA00010712"/>
    </source>
</evidence>
<dbReference type="EC" id="2.3.1.178" evidence="4 9"/>
<comment type="pathway">
    <text evidence="2 9">Amine and polyamine biosynthesis; ectoine biosynthesis; L-ectoine from L-aspartate 4-semialdehyde: step 2/3.</text>
</comment>
<dbReference type="RefSeq" id="WP_378611189.1">
    <property type="nucleotide sequence ID" value="NZ_JBHSAX010000005.1"/>
</dbReference>
<keyword evidence="6 9" id="KW-0808">Transferase</keyword>
<dbReference type="PANTHER" id="PTHR43072">
    <property type="entry name" value="N-ACETYLTRANSFERASE"/>
    <property type="match status" value="1"/>
</dbReference>
<dbReference type="Gene3D" id="3.40.630.30">
    <property type="match status" value="1"/>
</dbReference>
<feature type="region of interest" description="Disordered" evidence="10">
    <location>
        <begin position="1"/>
        <end position="20"/>
    </location>
</feature>
<dbReference type="Proteomes" id="UP001595696">
    <property type="component" value="Unassembled WGS sequence"/>
</dbReference>
<evidence type="ECO:0000256" key="10">
    <source>
        <dbReference type="SAM" id="MobiDB-lite"/>
    </source>
</evidence>
<dbReference type="PROSITE" id="PS51186">
    <property type="entry name" value="GNAT"/>
    <property type="match status" value="1"/>
</dbReference>
<feature type="domain" description="N-acetyltransferase" evidence="11">
    <location>
        <begin position="19"/>
        <end position="166"/>
    </location>
</feature>